<gene>
    <name evidence="1" type="ORF">PHATRDRAFT_31876</name>
</gene>
<evidence type="ECO:0000313" key="2">
    <source>
        <dbReference type="Proteomes" id="UP000000759"/>
    </source>
</evidence>
<keyword evidence="2" id="KW-1185">Reference proteome</keyword>
<protein>
    <recommendedName>
        <fullName evidence="3">Chromo domain-containing protein</fullName>
    </recommendedName>
</protein>
<dbReference type="PaxDb" id="2850-Phatr31876"/>
<sequence>MLLSMVTIESRNSHIMFLNTQLRLRLSKTIRVGICGQTHKISFDRLALGATTQVVRAIARTVDNPGNFVVEFDDGTEEVHGDQALLDAVYKQVDDDGNEWFTFDDIVDHQKRPRGGWGRTRGWFLRVKWANGEFTWEPLTSLKESNPYPVAKYAADHDLLSEHAFSYWAPTVLKKADRWIRAAKTGKKKIDTNTK</sequence>
<accession>B7FPK8</accession>
<dbReference type="SUPFAM" id="SSF54160">
    <property type="entry name" value="Chromo domain-like"/>
    <property type="match status" value="1"/>
</dbReference>
<dbReference type="InterPro" id="IPR016197">
    <property type="entry name" value="Chromo-like_dom_sf"/>
</dbReference>
<dbReference type="RefSeq" id="XP_002176731.1">
    <property type="nucleotide sequence ID" value="XM_002176695.1"/>
</dbReference>
<dbReference type="EMBL" id="CM000605">
    <property type="protein sequence ID" value="EEC51194.1"/>
    <property type="molecule type" value="Genomic_DNA"/>
</dbReference>
<proteinExistence type="predicted"/>
<organism evidence="1 2">
    <name type="scientific">Phaeodactylum tricornutum (strain CCAP 1055/1)</name>
    <dbReference type="NCBI Taxonomy" id="556484"/>
    <lineage>
        <taxon>Eukaryota</taxon>
        <taxon>Sar</taxon>
        <taxon>Stramenopiles</taxon>
        <taxon>Ochrophyta</taxon>
        <taxon>Bacillariophyta</taxon>
        <taxon>Bacillariophyceae</taxon>
        <taxon>Bacillariophycidae</taxon>
        <taxon>Naviculales</taxon>
        <taxon>Phaeodactylaceae</taxon>
        <taxon>Phaeodactylum</taxon>
    </lineage>
</organism>
<dbReference type="Gene3D" id="2.40.50.40">
    <property type="match status" value="1"/>
</dbReference>
<dbReference type="GeneID" id="7196162"/>
<dbReference type="KEGG" id="pti:PHATRDRAFT_31876"/>
<reference evidence="2" key="2">
    <citation type="submission" date="2008-08" db="EMBL/GenBank/DDBJ databases">
        <authorList>
            <consortium name="Diatom Consortium"/>
            <person name="Grigoriev I."/>
            <person name="Grimwood J."/>
            <person name="Kuo A."/>
            <person name="Otillar R.P."/>
            <person name="Salamov A."/>
            <person name="Detter J.C."/>
            <person name="Lindquist E."/>
            <person name="Shapiro H."/>
            <person name="Lucas S."/>
            <person name="Glavina del Rio T."/>
            <person name="Pitluck S."/>
            <person name="Rokhsar D."/>
            <person name="Bowler C."/>
        </authorList>
    </citation>
    <scope>GENOME REANNOTATION</scope>
    <source>
        <strain evidence="2">CCAP 1055/1</strain>
    </source>
</reference>
<reference evidence="1 2" key="1">
    <citation type="journal article" date="2008" name="Nature">
        <title>The Phaeodactylum genome reveals the evolutionary history of diatom genomes.</title>
        <authorList>
            <person name="Bowler C."/>
            <person name="Allen A.E."/>
            <person name="Badger J.H."/>
            <person name="Grimwood J."/>
            <person name="Jabbari K."/>
            <person name="Kuo A."/>
            <person name="Maheswari U."/>
            <person name="Martens C."/>
            <person name="Maumus F."/>
            <person name="Otillar R.P."/>
            <person name="Rayko E."/>
            <person name="Salamov A."/>
            <person name="Vandepoele K."/>
            <person name="Beszteri B."/>
            <person name="Gruber A."/>
            <person name="Heijde M."/>
            <person name="Katinka M."/>
            <person name="Mock T."/>
            <person name="Valentin K."/>
            <person name="Verret F."/>
            <person name="Berges J.A."/>
            <person name="Brownlee C."/>
            <person name="Cadoret J.P."/>
            <person name="Chiovitti A."/>
            <person name="Choi C.J."/>
            <person name="Coesel S."/>
            <person name="De Martino A."/>
            <person name="Detter J.C."/>
            <person name="Durkin C."/>
            <person name="Falciatore A."/>
            <person name="Fournet J."/>
            <person name="Haruta M."/>
            <person name="Huysman M.J."/>
            <person name="Jenkins B.D."/>
            <person name="Jiroutova K."/>
            <person name="Jorgensen R.E."/>
            <person name="Joubert Y."/>
            <person name="Kaplan A."/>
            <person name="Kroger N."/>
            <person name="Kroth P.G."/>
            <person name="La Roche J."/>
            <person name="Lindquist E."/>
            <person name="Lommer M."/>
            <person name="Martin-Jezequel V."/>
            <person name="Lopez P.J."/>
            <person name="Lucas S."/>
            <person name="Mangogna M."/>
            <person name="McGinnis K."/>
            <person name="Medlin L.K."/>
            <person name="Montsant A."/>
            <person name="Oudot-Le Secq M.P."/>
            <person name="Napoli C."/>
            <person name="Obornik M."/>
            <person name="Parker M.S."/>
            <person name="Petit J.L."/>
            <person name="Porcel B.M."/>
            <person name="Poulsen N."/>
            <person name="Robison M."/>
            <person name="Rychlewski L."/>
            <person name="Rynearson T.A."/>
            <person name="Schmutz J."/>
            <person name="Shapiro H."/>
            <person name="Siaut M."/>
            <person name="Stanley M."/>
            <person name="Sussman M.R."/>
            <person name="Taylor A.R."/>
            <person name="Vardi A."/>
            <person name="von Dassow P."/>
            <person name="Vyverman W."/>
            <person name="Willis A."/>
            <person name="Wyrwicz L.S."/>
            <person name="Rokhsar D.S."/>
            <person name="Weissenbach J."/>
            <person name="Armbrust E.V."/>
            <person name="Green B.R."/>
            <person name="Van de Peer Y."/>
            <person name="Grigoriev I.V."/>
        </authorList>
    </citation>
    <scope>NUCLEOTIDE SEQUENCE [LARGE SCALE GENOMIC DNA]</scope>
    <source>
        <strain evidence="1 2">CCAP 1055/1</strain>
    </source>
</reference>
<evidence type="ECO:0000313" key="1">
    <source>
        <dbReference type="EMBL" id="EEC51194.1"/>
    </source>
</evidence>
<dbReference type="AlphaFoldDB" id="B7FPK8"/>
<evidence type="ECO:0008006" key="3">
    <source>
        <dbReference type="Google" id="ProtNLM"/>
    </source>
</evidence>
<dbReference type="InParanoid" id="B7FPK8"/>
<name>B7FPK8_PHATC</name>
<dbReference type="OrthoDB" id="44357at2759"/>
<dbReference type="Proteomes" id="UP000000759">
    <property type="component" value="Chromosome 1"/>
</dbReference>